<evidence type="ECO:0000256" key="1">
    <source>
        <dbReference type="ARBA" id="ARBA00004123"/>
    </source>
</evidence>
<comment type="similarity">
    <text evidence="6">Belongs to the CFT1 family.</text>
</comment>
<evidence type="ECO:0000256" key="8">
    <source>
        <dbReference type="ARBA" id="ARBA00039443"/>
    </source>
</evidence>
<feature type="region of interest" description="Disordered" evidence="10">
    <location>
        <begin position="1261"/>
        <end position="1280"/>
    </location>
</feature>
<evidence type="ECO:0000259" key="11">
    <source>
        <dbReference type="Pfam" id="PF03178"/>
    </source>
</evidence>
<evidence type="ECO:0000259" key="12">
    <source>
        <dbReference type="Pfam" id="PF10433"/>
    </source>
</evidence>
<evidence type="ECO:0000256" key="5">
    <source>
        <dbReference type="ARBA" id="ARBA00037232"/>
    </source>
</evidence>
<evidence type="ECO:0000313" key="14">
    <source>
        <dbReference type="EMBL" id="KMM64257.1"/>
    </source>
</evidence>
<feature type="domain" description="RSE1/DDB1/CPSF1 second beta-propeller" evidence="13">
    <location>
        <begin position="560"/>
        <end position="924"/>
    </location>
</feature>
<accession>A0A0J6HZ50</accession>
<gene>
    <name evidence="14" type="ORF">CPAG_00609</name>
</gene>
<dbReference type="Pfam" id="PF23726">
    <property type="entry name" value="Beta-prop_RSE1_2nd"/>
    <property type="match status" value="1"/>
</dbReference>
<dbReference type="InterPro" id="IPR018846">
    <property type="entry name" value="Beta-prop_RSE1/DDB1/CPSF1_1st"/>
</dbReference>
<feature type="compositionally biased region" description="Polar residues" evidence="10">
    <location>
        <begin position="1261"/>
        <end position="1271"/>
    </location>
</feature>
<feature type="region of interest" description="Disordered" evidence="10">
    <location>
        <begin position="442"/>
        <end position="493"/>
    </location>
</feature>
<protein>
    <recommendedName>
        <fullName evidence="8">Protein CFT1</fullName>
    </recommendedName>
    <alternativeName>
        <fullName evidence="9">Cleavage factor two protein 1</fullName>
    </alternativeName>
    <alternativeName>
        <fullName evidence="7">Protein cft1</fullName>
    </alternativeName>
</protein>
<evidence type="ECO:0000256" key="4">
    <source>
        <dbReference type="ARBA" id="ARBA00023242"/>
    </source>
</evidence>
<dbReference type="GO" id="GO:0003723">
    <property type="term" value="F:RNA binding"/>
    <property type="evidence" value="ECO:0007669"/>
    <property type="project" value="UniProtKB-KW"/>
</dbReference>
<feature type="compositionally biased region" description="Polar residues" evidence="10">
    <location>
        <begin position="474"/>
        <end position="491"/>
    </location>
</feature>
<reference evidence="15" key="3">
    <citation type="journal article" date="2010" name="Genome Res.">
        <title>Population genomic sequencing of Coccidioides fungi reveals recent hybridization and transposon control.</title>
        <authorList>
            <person name="Neafsey D.E."/>
            <person name="Barker B.M."/>
            <person name="Sharpton T.J."/>
            <person name="Stajich J.E."/>
            <person name="Park D.J."/>
            <person name="Whiston E."/>
            <person name="Hung C.-Y."/>
            <person name="McMahan C."/>
            <person name="White J."/>
            <person name="Sykes S."/>
            <person name="Heiman D."/>
            <person name="Young S."/>
            <person name="Zeng Q."/>
            <person name="Abouelleil A."/>
            <person name="Aftuck L."/>
            <person name="Bessette D."/>
            <person name="Brown A."/>
            <person name="FitzGerald M."/>
            <person name="Lui A."/>
            <person name="Macdonald J.P."/>
            <person name="Priest M."/>
            <person name="Orbach M.J."/>
            <person name="Galgiani J.N."/>
            <person name="Kirkland T.N."/>
            <person name="Cole G.T."/>
            <person name="Birren B.W."/>
            <person name="Henn M.R."/>
            <person name="Taylor J.W."/>
            <person name="Rounsley S.D."/>
        </authorList>
    </citation>
    <scope>NUCLEOTIDE SEQUENCE [LARGE SCALE GENOMIC DNA]</scope>
    <source>
        <strain evidence="15">RMSCC 3488</strain>
    </source>
</reference>
<feature type="domain" description="RSE1/DDB1/CPSF1 first beta-propeller" evidence="12">
    <location>
        <begin position="13"/>
        <end position="433"/>
    </location>
</feature>
<evidence type="ECO:0000256" key="10">
    <source>
        <dbReference type="SAM" id="MobiDB-lite"/>
    </source>
</evidence>
<evidence type="ECO:0000259" key="13">
    <source>
        <dbReference type="Pfam" id="PF23726"/>
    </source>
</evidence>
<dbReference type="EMBL" id="DS268109">
    <property type="protein sequence ID" value="KMM64257.1"/>
    <property type="molecule type" value="Genomic_DNA"/>
</dbReference>
<evidence type="ECO:0000256" key="7">
    <source>
        <dbReference type="ARBA" id="ARBA00039187"/>
    </source>
</evidence>
<keyword evidence="3" id="KW-0694">RNA-binding</keyword>
<evidence type="ECO:0000256" key="6">
    <source>
        <dbReference type="ARBA" id="ARBA00038304"/>
    </source>
</evidence>
<dbReference type="InterPro" id="IPR004871">
    <property type="entry name" value="RSE1/DDB1/CPSF1_C"/>
</dbReference>
<name>A0A0J6HZ50_COCPO</name>
<dbReference type="InterPro" id="IPR015943">
    <property type="entry name" value="WD40/YVTN_repeat-like_dom_sf"/>
</dbReference>
<evidence type="ECO:0000313" key="15">
    <source>
        <dbReference type="Proteomes" id="UP000054567"/>
    </source>
</evidence>
<dbReference type="FunFam" id="2.130.10.10:FF:000625">
    <property type="entry name" value="mRNA cleavage and polyadenylation factor subunit"/>
    <property type="match status" value="1"/>
</dbReference>
<dbReference type="GO" id="GO:0006397">
    <property type="term" value="P:mRNA processing"/>
    <property type="evidence" value="ECO:0007669"/>
    <property type="project" value="UniProtKB-KW"/>
</dbReference>
<keyword evidence="4" id="KW-0539">Nucleus</keyword>
<dbReference type="GO" id="GO:0005634">
    <property type="term" value="C:nucleus"/>
    <property type="evidence" value="ECO:0007669"/>
    <property type="project" value="UniProtKB-SubCell"/>
</dbReference>
<evidence type="ECO:0000256" key="3">
    <source>
        <dbReference type="ARBA" id="ARBA00022884"/>
    </source>
</evidence>
<reference evidence="15" key="2">
    <citation type="journal article" date="2009" name="Genome Res.">
        <title>Comparative genomic analyses of the human fungal pathogens Coccidioides and their relatives.</title>
        <authorList>
            <person name="Sharpton T.J."/>
            <person name="Stajich J.E."/>
            <person name="Rounsley S.D."/>
            <person name="Gardner M.J."/>
            <person name="Wortman J.R."/>
            <person name="Jordar V.S."/>
            <person name="Maiti R."/>
            <person name="Kodira C.D."/>
            <person name="Neafsey D.E."/>
            <person name="Zeng Q."/>
            <person name="Hung C.-Y."/>
            <person name="McMahan C."/>
            <person name="Muszewska A."/>
            <person name="Grynberg M."/>
            <person name="Mandel M.A."/>
            <person name="Kellner E.M."/>
            <person name="Barker B.M."/>
            <person name="Galgiani J.N."/>
            <person name="Orbach M.J."/>
            <person name="Kirkland T.N."/>
            <person name="Cole G.T."/>
            <person name="Henn M.R."/>
            <person name="Birren B.W."/>
            <person name="Taylor J.W."/>
        </authorList>
    </citation>
    <scope>NUCLEOTIDE SEQUENCE [LARGE SCALE GENOMIC DNA]</scope>
    <source>
        <strain evidence="15">RMSCC 3488</strain>
    </source>
</reference>
<dbReference type="VEuPathDB" id="FungiDB:CPAG_00609"/>
<dbReference type="Proteomes" id="UP000054567">
    <property type="component" value="Unassembled WGS sequence"/>
</dbReference>
<keyword evidence="2" id="KW-0507">mRNA processing</keyword>
<evidence type="ECO:0000256" key="2">
    <source>
        <dbReference type="ARBA" id="ARBA00022664"/>
    </source>
</evidence>
<dbReference type="FunFam" id="2.130.10.10:FF:000788">
    <property type="entry name" value="mRNA cleavage and polyadenylation factor subunit"/>
    <property type="match status" value="1"/>
</dbReference>
<dbReference type="PANTHER" id="PTHR10644">
    <property type="entry name" value="DNA REPAIR/RNA PROCESSING CPSF FAMILY"/>
    <property type="match status" value="1"/>
</dbReference>
<proteinExistence type="inferred from homology"/>
<feature type="compositionally biased region" description="Acidic residues" evidence="10">
    <location>
        <begin position="458"/>
        <end position="471"/>
    </location>
</feature>
<dbReference type="Gene3D" id="2.130.10.10">
    <property type="entry name" value="YVTN repeat-like/Quinoprotein amine dehydrogenase"/>
    <property type="match status" value="3"/>
</dbReference>
<dbReference type="Pfam" id="PF03178">
    <property type="entry name" value="CPSF_A"/>
    <property type="match status" value="1"/>
</dbReference>
<reference evidence="14 15" key="1">
    <citation type="submission" date="2007-06" db="EMBL/GenBank/DDBJ databases">
        <title>The Genome Sequence of Coccidioides posadasii RMSCC_3488.</title>
        <authorList>
            <consortium name="Coccidioides Genome Resources Consortium"/>
            <consortium name="The Broad Institute Genome Sequencing Platform"/>
            <person name="Henn M.R."/>
            <person name="Sykes S."/>
            <person name="Young S."/>
            <person name="Jaffe D."/>
            <person name="Berlin A."/>
            <person name="Alvarez P."/>
            <person name="Butler J."/>
            <person name="Gnerre S."/>
            <person name="Grabherr M."/>
            <person name="Mauceli E."/>
            <person name="Brockman W."/>
            <person name="Kodira C."/>
            <person name="Alvarado L."/>
            <person name="Zeng Q."/>
            <person name="Crawford M."/>
            <person name="Antoine C."/>
            <person name="Devon K."/>
            <person name="Galgiani J."/>
            <person name="Orsborn K."/>
            <person name="Lewis M.L."/>
            <person name="Nusbaum C."/>
            <person name="Galagan J."/>
            <person name="Birren B."/>
        </authorList>
    </citation>
    <scope>NUCLEOTIDE SEQUENCE [LARGE SCALE GENOMIC DNA]</scope>
    <source>
        <strain evidence="14 15">RMSCC 3488</strain>
    </source>
</reference>
<dbReference type="InterPro" id="IPR050358">
    <property type="entry name" value="RSE1/DDB1/CFT1"/>
</dbReference>
<comment type="function">
    <text evidence="5">RNA-binding component of the cleavage and polyadenylation factor (CPF) complex, which plays a key role in polyadenylation-dependent pre-mRNA 3'-end formation and cooperates with cleavage factors including the CFIA complex and NAB4/CFIB. Involved in poly(A) site recognition. May be involved in coupling transcription termination and mRNA 3'-end formation.</text>
</comment>
<dbReference type="Pfam" id="PF10433">
    <property type="entry name" value="Beta-prop_RSE1_1st"/>
    <property type="match status" value="1"/>
</dbReference>
<sequence>MQCYTELLPPSGVTHAISLPFLSATSNNLIVAKTSILQVFSLVNVAYGTSALPNADDKGRVERQQYTKLILVAEYDLSGTITGLGRVKILDSRSGGEALLVATRNAKLSLVEWDHERHGISTISIHYYEREDVHSSPWTPDLKLCPSLLAVDPSSRCAILNFGIHSVAILPFHQTGDDLVMDEFDGDLDEKPEGASNIPAQIAVENDTTIYKTPYASSFVLPLTALDPALVHPIHLAFLYEYREPTFGILYSHLTTSSALLRDRKDIVSYSVFTLDIQQRASTTLITVSRLPSDLWKVVPLPPPIGGALLIGSNELIHVDQAGKTNAVGINEFARQASAFSMVDQSDLGLRLEGCVVEQLGTDSGDILLVLADGKMAILRLKVDGRSVSGISAQLVSEKAGGSILKARPSCSASLGRGKVFFGSEETDSLLIGWSRPSQLMRKPKVESADDVFGDHSETEDDEDDIYEDDLYSTPVNQTTLSKTTSQTNGLNKDDFVFRSHDRLWNLGPMSDVTLGRPPGSHDKNRKQSSSRTSADLELVVTQGKGNAGGLAVLQRELDPYVIDSMKMDNVDGVWSIQVGAPDSTNTRTSSRNYDKYLVFSKSTEPGKEQSVVYSVGGSGIEEMKAPEFNPNEDSTVDIGTLAGGTRVVQVLKSEVRSYDTNLELAQIYPIWDEDTSDELSVVSASFAEPYVLIVRDDQSLLLLQADKSGDLDEVNIDGILSSHRWLSGCLYLDKYHTFVPTKGQDQPLSDNILLVLLRADHTLFIFSLPTLTEPLCSVDGVDLLPLILSCEPPPKRVTYRETLSEVLIADLGDSISRQPYIIPYHPKTSLDKQELRFVKIIDHFLPRFDPSPKAYMPRSKFLRAYSDICGYKTVFMSGSNPCFVMKSSTSSPHVLRLRGEAVSSLSSFHIPACEKGFAYVDASVCVPKQYFVPWNKLILVIQNMVRMCRLPGNTRFDNSWVTRKVHVGDQIDCVEYFAHSEIYALGSSHKVDFKLPEDDEIHPEWRSEVISFMPQLERGCIKLLSPRTWSVVDSYELGDAERVMCMKTINMEISEITHEMKDMLVVGTATVRGEDITPRGSIYVFEIIEVAPDPDRPETNRKLKIFAKDDVKGAVTAVSGIGGQGFLIMAQGQKCMVRGLKEDGSLLPVAFMDMQCYVKVLKELQGTGLCIMGDALKGIWFAGYSEEPYRLTLFGKDNEYLQVIAADFLPDGKRLYILVADDDCTIHVLEYDPEDPTSSKGDRLLHRSSFHMGHFTSTMTLLPQHSSSPSADDPGEDDMDVDYVPKSYQVLVTSQEGSIGVVTPLTEDSYRRLSALQSQLVTSMEHPCGLNPKAYRAVESDGFGGRGIVDGNLLLRWLDMGVQRKAEIAGRVGADIESIRVDLEKISGGLDFL</sequence>
<dbReference type="OrthoDB" id="6109at2759"/>
<evidence type="ECO:0000256" key="9">
    <source>
        <dbReference type="ARBA" id="ARBA00041264"/>
    </source>
</evidence>
<feature type="domain" description="RSE1/DDB1/CPSF1 C-terminal" evidence="11">
    <location>
        <begin position="1020"/>
        <end position="1360"/>
    </location>
</feature>
<feature type="compositionally biased region" description="Basic and acidic residues" evidence="10">
    <location>
        <begin position="444"/>
        <end position="457"/>
    </location>
</feature>
<comment type="subcellular location">
    <subcellularLocation>
        <location evidence="1">Nucleus</location>
    </subcellularLocation>
</comment>
<dbReference type="InterPro" id="IPR058543">
    <property type="entry name" value="Beta-prop_RSE1/DDB1/CPSF1_2nd"/>
</dbReference>
<organism evidence="14 15">
    <name type="scientific">Coccidioides posadasii RMSCC 3488</name>
    <dbReference type="NCBI Taxonomy" id="454284"/>
    <lineage>
        <taxon>Eukaryota</taxon>
        <taxon>Fungi</taxon>
        <taxon>Dikarya</taxon>
        <taxon>Ascomycota</taxon>
        <taxon>Pezizomycotina</taxon>
        <taxon>Eurotiomycetes</taxon>
        <taxon>Eurotiomycetidae</taxon>
        <taxon>Onygenales</taxon>
        <taxon>Onygenaceae</taxon>
        <taxon>Coccidioides</taxon>
    </lineage>
</organism>
<feature type="region of interest" description="Disordered" evidence="10">
    <location>
        <begin position="509"/>
        <end position="534"/>
    </location>
</feature>